<proteinExistence type="predicted"/>
<reference evidence="1 2" key="1">
    <citation type="submission" date="2024-05" db="EMBL/GenBank/DDBJ databases">
        <title>The nuclear and mitochondrial genome assemblies of Tetragonisca angustula (Apidae: Meliponini), a tiny yet remarkable pollinator in the Neotropics.</title>
        <authorList>
            <person name="Ferrari R."/>
            <person name="Ricardo P.C."/>
            <person name="Dias F.C."/>
            <person name="Araujo N.S."/>
            <person name="Soares D.O."/>
            <person name="Zhou Q.-S."/>
            <person name="Zhu C.-D."/>
            <person name="Coutinho L."/>
            <person name="Airas M.C."/>
            <person name="Batista T.M."/>
        </authorList>
    </citation>
    <scope>NUCLEOTIDE SEQUENCE [LARGE SCALE GENOMIC DNA]</scope>
    <source>
        <strain evidence="1">ASF017062</strain>
        <tissue evidence="1">Abdomen</tissue>
    </source>
</reference>
<dbReference type="EMBL" id="JAWNGG020000210">
    <property type="protein sequence ID" value="KAK9296529.1"/>
    <property type="molecule type" value="Genomic_DNA"/>
</dbReference>
<evidence type="ECO:0000313" key="2">
    <source>
        <dbReference type="Proteomes" id="UP001432146"/>
    </source>
</evidence>
<gene>
    <name evidence="1" type="ORF">QLX08_009479</name>
</gene>
<protein>
    <submittedName>
        <fullName evidence="1">Uncharacterized protein</fullName>
    </submittedName>
</protein>
<dbReference type="AlphaFoldDB" id="A0AAW0ZFX7"/>
<name>A0AAW0ZFX7_9HYME</name>
<evidence type="ECO:0000313" key="1">
    <source>
        <dbReference type="EMBL" id="KAK9296529.1"/>
    </source>
</evidence>
<dbReference type="Proteomes" id="UP001432146">
    <property type="component" value="Unassembled WGS sequence"/>
</dbReference>
<organism evidence="1 2">
    <name type="scientific">Tetragonisca angustula</name>
    <dbReference type="NCBI Taxonomy" id="166442"/>
    <lineage>
        <taxon>Eukaryota</taxon>
        <taxon>Metazoa</taxon>
        <taxon>Ecdysozoa</taxon>
        <taxon>Arthropoda</taxon>
        <taxon>Hexapoda</taxon>
        <taxon>Insecta</taxon>
        <taxon>Pterygota</taxon>
        <taxon>Neoptera</taxon>
        <taxon>Endopterygota</taxon>
        <taxon>Hymenoptera</taxon>
        <taxon>Apocrita</taxon>
        <taxon>Aculeata</taxon>
        <taxon>Apoidea</taxon>
        <taxon>Anthophila</taxon>
        <taxon>Apidae</taxon>
        <taxon>Tetragonisca</taxon>
    </lineage>
</organism>
<accession>A0AAW0ZFX7</accession>
<keyword evidence="2" id="KW-1185">Reference proteome</keyword>
<comment type="caution">
    <text evidence="1">The sequence shown here is derived from an EMBL/GenBank/DDBJ whole genome shotgun (WGS) entry which is preliminary data.</text>
</comment>
<sequence length="135" mass="15490">MQDGIGDMERIGMINQRRNPLEPPLLEVWREYGTVAYINIAVEIIHTEFYTSVECLIHQTGVCLIQSVIPTSYNTRHTQSTVNRVLSYIVFKYTCLSNIRIHYSKPLSDGSKKPNERTIGTSRTSYIPRCAHTEI</sequence>